<keyword evidence="2" id="KW-1133">Transmembrane helix</keyword>
<evidence type="ECO:0000256" key="2">
    <source>
        <dbReference type="SAM" id="Phobius"/>
    </source>
</evidence>
<feature type="transmembrane region" description="Helical" evidence="2">
    <location>
        <begin position="49"/>
        <end position="69"/>
    </location>
</feature>
<reference evidence="3 4" key="1">
    <citation type="submission" date="2019-06" db="EMBL/GenBank/DDBJ databases">
        <title>Sequencing the genomes of 1000 actinobacteria strains.</title>
        <authorList>
            <person name="Klenk H.-P."/>
        </authorList>
    </citation>
    <scope>NUCLEOTIDE SEQUENCE [LARGE SCALE GENOMIC DNA]</scope>
    <source>
        <strain evidence="3 4">DSM 17305</strain>
    </source>
</reference>
<feature type="region of interest" description="Disordered" evidence="1">
    <location>
        <begin position="92"/>
        <end position="123"/>
    </location>
</feature>
<feature type="compositionally biased region" description="Pro residues" evidence="1">
    <location>
        <begin position="34"/>
        <end position="43"/>
    </location>
</feature>
<proteinExistence type="predicted"/>
<keyword evidence="4" id="KW-1185">Reference proteome</keyword>
<protein>
    <submittedName>
        <fullName evidence="3">Uncharacterized protein</fullName>
    </submittedName>
</protein>
<dbReference type="RefSeq" id="WP_141858891.1">
    <property type="nucleotide sequence ID" value="NZ_BAAAKA010000005.1"/>
</dbReference>
<evidence type="ECO:0000313" key="3">
    <source>
        <dbReference type="EMBL" id="TQJ11992.1"/>
    </source>
</evidence>
<sequence length="198" mass="20718">MSQQYPQYTNGPGQQFQPGQGPGPSPQFNAPFDPQYPQPQPPPRKPRRWVPWVVAAGTFLLGLIIGTAGHNDNGSPSASAGAPQPTVTKTVPGPAGATVAGPTVTQTVPGPVRTVTAPPPGPKAAITEDGVFLVGTDIKPGTYRNGNEGDCYWARLNSTNGDFDAIIANGNGGNQVITIKKTDKAFETRRCGSWTKIS</sequence>
<dbReference type="EMBL" id="VFMM01000002">
    <property type="protein sequence ID" value="TQJ11992.1"/>
    <property type="molecule type" value="Genomic_DNA"/>
</dbReference>
<gene>
    <name evidence="3" type="ORF">FB475_4918</name>
</gene>
<feature type="compositionally biased region" description="Polar residues" evidence="1">
    <location>
        <begin position="1"/>
        <end position="10"/>
    </location>
</feature>
<feature type="region of interest" description="Disordered" evidence="1">
    <location>
        <begin position="1"/>
        <end position="47"/>
    </location>
</feature>
<keyword evidence="2" id="KW-0812">Transmembrane</keyword>
<evidence type="ECO:0000313" key="4">
    <source>
        <dbReference type="Proteomes" id="UP000316298"/>
    </source>
</evidence>
<dbReference type="AlphaFoldDB" id="A0A542E9H9"/>
<organism evidence="3 4">
    <name type="scientific">Kribbella jejuensis</name>
    <dbReference type="NCBI Taxonomy" id="236068"/>
    <lineage>
        <taxon>Bacteria</taxon>
        <taxon>Bacillati</taxon>
        <taxon>Actinomycetota</taxon>
        <taxon>Actinomycetes</taxon>
        <taxon>Propionibacteriales</taxon>
        <taxon>Kribbellaceae</taxon>
        <taxon>Kribbella</taxon>
    </lineage>
</organism>
<comment type="caution">
    <text evidence="3">The sequence shown here is derived from an EMBL/GenBank/DDBJ whole genome shotgun (WGS) entry which is preliminary data.</text>
</comment>
<evidence type="ECO:0000256" key="1">
    <source>
        <dbReference type="SAM" id="MobiDB-lite"/>
    </source>
</evidence>
<keyword evidence="2" id="KW-0472">Membrane</keyword>
<accession>A0A542E9H9</accession>
<dbReference type="Proteomes" id="UP000316298">
    <property type="component" value="Unassembled WGS sequence"/>
</dbReference>
<name>A0A542E9H9_9ACTN</name>
<dbReference type="OrthoDB" id="166978at2"/>